<evidence type="ECO:0000256" key="4">
    <source>
        <dbReference type="ARBA" id="ARBA00022692"/>
    </source>
</evidence>
<reference evidence="9 10" key="1">
    <citation type="submission" date="2023-07" db="EMBL/GenBank/DDBJ databases">
        <title>Sequencing the genomes of 1000 actinobacteria strains.</title>
        <authorList>
            <person name="Klenk H.-P."/>
        </authorList>
    </citation>
    <scope>NUCLEOTIDE SEQUENCE [LARGE SCALE GENOMIC DNA]</scope>
    <source>
        <strain evidence="9 10">DSM 44388</strain>
    </source>
</reference>
<keyword evidence="2 7" id="KW-0813">Transport</keyword>
<sequence>MTTTLSGERTARTTTTSSGTARKLLRWNWLGGLAGWFWLLVVIIPIYWIALTSIKTRANYYTTNPLLPPGEISLENYRFVLDSGFTRYFTNTVIVTLGAVVPAVIISFMAAFAIVRAGDGRFLRGVNTLFLAGLAIPLQAVIIPVYLIIIKLQLYDTLLAIILPSIAFAIPLTVLILVNFIRDVPKELFESMRLDGASEWRTAWSLAFPLTRPALVTVGIYNALTIWNGFLLPLVLTTEPTMRTLPLALWSFQGQYGVNVPAVAAAVVLTTLPILALYAIGRRQLLSGLTAGFGR</sequence>
<evidence type="ECO:0000256" key="5">
    <source>
        <dbReference type="ARBA" id="ARBA00022989"/>
    </source>
</evidence>
<keyword evidence="10" id="KW-1185">Reference proteome</keyword>
<evidence type="ECO:0000256" key="3">
    <source>
        <dbReference type="ARBA" id="ARBA00022475"/>
    </source>
</evidence>
<feature type="domain" description="ABC transmembrane type-1" evidence="8">
    <location>
        <begin position="89"/>
        <end position="281"/>
    </location>
</feature>
<evidence type="ECO:0000259" key="8">
    <source>
        <dbReference type="PROSITE" id="PS50928"/>
    </source>
</evidence>
<protein>
    <submittedName>
        <fullName evidence="9">Raffinose/stachyose/melibiose transport system permease protein</fullName>
    </submittedName>
</protein>
<dbReference type="Proteomes" id="UP001235712">
    <property type="component" value="Unassembled WGS sequence"/>
</dbReference>
<evidence type="ECO:0000313" key="9">
    <source>
        <dbReference type="EMBL" id="MDP9828151.1"/>
    </source>
</evidence>
<name>A0ABT9P6G2_9ACTN</name>
<organism evidence="9 10">
    <name type="scientific">Kineosporia succinea</name>
    <dbReference type="NCBI Taxonomy" id="84632"/>
    <lineage>
        <taxon>Bacteria</taxon>
        <taxon>Bacillati</taxon>
        <taxon>Actinomycetota</taxon>
        <taxon>Actinomycetes</taxon>
        <taxon>Kineosporiales</taxon>
        <taxon>Kineosporiaceae</taxon>
        <taxon>Kineosporia</taxon>
    </lineage>
</organism>
<keyword evidence="4 7" id="KW-0812">Transmembrane</keyword>
<feature type="transmembrane region" description="Helical" evidence="7">
    <location>
        <begin position="27"/>
        <end position="50"/>
    </location>
</feature>
<evidence type="ECO:0000256" key="2">
    <source>
        <dbReference type="ARBA" id="ARBA00022448"/>
    </source>
</evidence>
<feature type="transmembrane region" description="Helical" evidence="7">
    <location>
        <begin position="256"/>
        <end position="280"/>
    </location>
</feature>
<dbReference type="InterPro" id="IPR035906">
    <property type="entry name" value="MetI-like_sf"/>
</dbReference>
<dbReference type="PROSITE" id="PS50928">
    <property type="entry name" value="ABC_TM1"/>
    <property type="match status" value="1"/>
</dbReference>
<feature type="transmembrane region" description="Helical" evidence="7">
    <location>
        <begin position="161"/>
        <end position="181"/>
    </location>
</feature>
<dbReference type="PANTHER" id="PTHR43744:SF12">
    <property type="entry name" value="ABC TRANSPORTER PERMEASE PROTEIN MG189-RELATED"/>
    <property type="match status" value="1"/>
</dbReference>
<feature type="transmembrane region" description="Helical" evidence="7">
    <location>
        <begin position="88"/>
        <end position="115"/>
    </location>
</feature>
<keyword evidence="5 7" id="KW-1133">Transmembrane helix</keyword>
<gene>
    <name evidence="9" type="ORF">J2S57_003900</name>
</gene>
<dbReference type="PANTHER" id="PTHR43744">
    <property type="entry name" value="ABC TRANSPORTER PERMEASE PROTEIN MG189-RELATED-RELATED"/>
    <property type="match status" value="1"/>
</dbReference>
<comment type="caution">
    <text evidence="9">The sequence shown here is derived from an EMBL/GenBank/DDBJ whole genome shotgun (WGS) entry which is preliminary data.</text>
</comment>
<evidence type="ECO:0000313" key="10">
    <source>
        <dbReference type="Proteomes" id="UP001235712"/>
    </source>
</evidence>
<dbReference type="SUPFAM" id="SSF161098">
    <property type="entry name" value="MetI-like"/>
    <property type="match status" value="1"/>
</dbReference>
<keyword evidence="3" id="KW-1003">Cell membrane</keyword>
<dbReference type="InterPro" id="IPR000515">
    <property type="entry name" value="MetI-like"/>
</dbReference>
<feature type="transmembrane region" description="Helical" evidence="7">
    <location>
        <begin position="214"/>
        <end position="236"/>
    </location>
</feature>
<dbReference type="RefSeq" id="WP_307245048.1">
    <property type="nucleotide sequence ID" value="NZ_JAUSQZ010000001.1"/>
</dbReference>
<keyword evidence="6 7" id="KW-0472">Membrane</keyword>
<proteinExistence type="inferred from homology"/>
<dbReference type="EMBL" id="JAUSQZ010000001">
    <property type="protein sequence ID" value="MDP9828151.1"/>
    <property type="molecule type" value="Genomic_DNA"/>
</dbReference>
<evidence type="ECO:0000256" key="7">
    <source>
        <dbReference type="RuleBase" id="RU363032"/>
    </source>
</evidence>
<dbReference type="Gene3D" id="1.10.3720.10">
    <property type="entry name" value="MetI-like"/>
    <property type="match status" value="1"/>
</dbReference>
<evidence type="ECO:0000256" key="1">
    <source>
        <dbReference type="ARBA" id="ARBA00004651"/>
    </source>
</evidence>
<comment type="similarity">
    <text evidence="7">Belongs to the binding-protein-dependent transport system permease family.</text>
</comment>
<feature type="transmembrane region" description="Helical" evidence="7">
    <location>
        <begin position="127"/>
        <end position="149"/>
    </location>
</feature>
<accession>A0ABT9P6G2</accession>
<dbReference type="Pfam" id="PF00528">
    <property type="entry name" value="BPD_transp_1"/>
    <property type="match status" value="1"/>
</dbReference>
<comment type="subcellular location">
    <subcellularLocation>
        <location evidence="1 7">Cell membrane</location>
        <topology evidence="1 7">Multi-pass membrane protein</topology>
    </subcellularLocation>
</comment>
<evidence type="ECO:0000256" key="6">
    <source>
        <dbReference type="ARBA" id="ARBA00023136"/>
    </source>
</evidence>
<dbReference type="CDD" id="cd06261">
    <property type="entry name" value="TM_PBP2"/>
    <property type="match status" value="1"/>
</dbReference>